<dbReference type="GO" id="GO:0006508">
    <property type="term" value="P:proteolysis"/>
    <property type="evidence" value="ECO:0007669"/>
    <property type="project" value="InterPro"/>
</dbReference>
<dbReference type="OrthoDB" id="416344at2759"/>
<dbReference type="Pfam" id="PF00326">
    <property type="entry name" value="Peptidase_S9"/>
    <property type="match status" value="2"/>
</dbReference>
<dbReference type="PANTHER" id="PTHR42776:SF13">
    <property type="entry name" value="DIPEPTIDYL-PEPTIDASE 5"/>
    <property type="match status" value="1"/>
</dbReference>
<feature type="compositionally biased region" description="Basic and acidic residues" evidence="5">
    <location>
        <begin position="572"/>
        <end position="598"/>
    </location>
</feature>
<feature type="domain" description="Peptidase S9 prolyl oligopeptidase catalytic" evidence="6">
    <location>
        <begin position="623"/>
        <end position="759"/>
    </location>
</feature>
<dbReference type="PANTHER" id="PTHR42776">
    <property type="entry name" value="SERINE PEPTIDASE S9 FAMILY MEMBER"/>
    <property type="match status" value="1"/>
</dbReference>
<dbReference type="InterPro" id="IPR029058">
    <property type="entry name" value="AB_hydrolase_fold"/>
</dbReference>
<dbReference type="GO" id="GO:0004252">
    <property type="term" value="F:serine-type endopeptidase activity"/>
    <property type="evidence" value="ECO:0007669"/>
    <property type="project" value="TreeGrafter"/>
</dbReference>
<gene>
    <name evidence="7" type="ORF">K402DRAFT_7865</name>
</gene>
<evidence type="ECO:0000313" key="8">
    <source>
        <dbReference type="Proteomes" id="UP000800041"/>
    </source>
</evidence>
<dbReference type="InterPro" id="IPR001375">
    <property type="entry name" value="Peptidase_S9_cat"/>
</dbReference>
<name>A0A6G1HGZ5_9PEZI</name>
<dbReference type="Proteomes" id="UP000800041">
    <property type="component" value="Unassembled WGS sequence"/>
</dbReference>
<reference evidence="7" key="1">
    <citation type="journal article" date="2020" name="Stud. Mycol.">
        <title>101 Dothideomycetes genomes: a test case for predicting lifestyles and emergence of pathogens.</title>
        <authorList>
            <person name="Haridas S."/>
            <person name="Albert R."/>
            <person name="Binder M."/>
            <person name="Bloem J."/>
            <person name="Labutti K."/>
            <person name="Salamov A."/>
            <person name="Andreopoulos B."/>
            <person name="Baker S."/>
            <person name="Barry K."/>
            <person name="Bills G."/>
            <person name="Bluhm B."/>
            <person name="Cannon C."/>
            <person name="Castanera R."/>
            <person name="Culley D."/>
            <person name="Daum C."/>
            <person name="Ezra D."/>
            <person name="Gonzalez J."/>
            <person name="Henrissat B."/>
            <person name="Kuo A."/>
            <person name="Liang C."/>
            <person name="Lipzen A."/>
            <person name="Lutzoni F."/>
            <person name="Magnuson J."/>
            <person name="Mondo S."/>
            <person name="Nolan M."/>
            <person name="Ohm R."/>
            <person name="Pangilinan J."/>
            <person name="Park H.-J."/>
            <person name="Ramirez L."/>
            <person name="Alfaro M."/>
            <person name="Sun H."/>
            <person name="Tritt A."/>
            <person name="Yoshinaga Y."/>
            <person name="Zwiers L.-H."/>
            <person name="Turgeon B."/>
            <person name="Goodwin S."/>
            <person name="Spatafora J."/>
            <person name="Crous P."/>
            <person name="Grigoriev I."/>
        </authorList>
    </citation>
    <scope>NUCLEOTIDE SEQUENCE</scope>
    <source>
        <strain evidence="7">CBS 113979</strain>
    </source>
</reference>
<dbReference type="EMBL" id="ML977137">
    <property type="protein sequence ID" value="KAF1992506.1"/>
    <property type="molecule type" value="Genomic_DNA"/>
</dbReference>
<keyword evidence="2" id="KW-0732">Signal</keyword>
<evidence type="ECO:0000256" key="3">
    <source>
        <dbReference type="ARBA" id="ARBA00022801"/>
    </source>
</evidence>
<dbReference type="AlphaFoldDB" id="A0A6G1HGZ5"/>
<organism evidence="7 8">
    <name type="scientific">Aulographum hederae CBS 113979</name>
    <dbReference type="NCBI Taxonomy" id="1176131"/>
    <lineage>
        <taxon>Eukaryota</taxon>
        <taxon>Fungi</taxon>
        <taxon>Dikarya</taxon>
        <taxon>Ascomycota</taxon>
        <taxon>Pezizomycotina</taxon>
        <taxon>Dothideomycetes</taxon>
        <taxon>Pleosporomycetidae</taxon>
        <taxon>Aulographales</taxon>
        <taxon>Aulographaceae</taxon>
    </lineage>
</organism>
<dbReference type="Gene3D" id="3.40.50.1820">
    <property type="entry name" value="alpha/beta hydrolase"/>
    <property type="match status" value="2"/>
</dbReference>
<feature type="region of interest" description="Disordered" evidence="5">
    <location>
        <begin position="572"/>
        <end position="617"/>
    </location>
</feature>
<evidence type="ECO:0000256" key="4">
    <source>
        <dbReference type="ARBA" id="ARBA00032829"/>
    </source>
</evidence>
<feature type="domain" description="Peptidase S9 prolyl oligopeptidase catalytic" evidence="6">
    <location>
        <begin position="463"/>
        <end position="538"/>
    </location>
</feature>
<evidence type="ECO:0000256" key="5">
    <source>
        <dbReference type="SAM" id="MobiDB-lite"/>
    </source>
</evidence>
<protein>
    <recommendedName>
        <fullName evidence="4">Dipeptidyl-peptidase V</fullName>
    </recommendedName>
</protein>
<evidence type="ECO:0000256" key="1">
    <source>
        <dbReference type="ARBA" id="ARBA00010040"/>
    </source>
</evidence>
<evidence type="ECO:0000259" key="6">
    <source>
        <dbReference type="Pfam" id="PF00326"/>
    </source>
</evidence>
<dbReference type="SUPFAM" id="SSF82171">
    <property type="entry name" value="DPP6 N-terminal domain-like"/>
    <property type="match status" value="1"/>
</dbReference>
<dbReference type="SUPFAM" id="SSF53474">
    <property type="entry name" value="alpha/beta-Hydrolases"/>
    <property type="match status" value="1"/>
</dbReference>
<keyword evidence="8" id="KW-1185">Reference proteome</keyword>
<sequence length="781" mass="86576">MFYFFYLFLSFFPVLTHFLSTFFHINFMSQSSFLERFSSKRPDERTTNWSPTHRAYLAGTINAAISDLQTKILPTGNIALAFTAIADKDGNLASAGSLAAAKPPHTAMEFETTKVRYWNEWWKLERSSLWYTTLCPISSPTSADSTFDSESGESTKYKLSANPPTNALKNTAIEFPWCNSPLGEGGSFSLSTTGLLITAVDPQWNPAKEFRLEVYYLPLTTFSEAPAPPLKQIQTPAWEGRAIGGVFDVKGEYAAFVKNRNRYPLGEIMDIFVAKLKGVEGDIVATRVDAVKIGGWEPLVMAVLWSEDSKTLFLGGEDRGRDKLYALPVDLSDLGGEVQEVREDPVLLTPDDEGSVNAVYRLPDGKLFLNSSSLTDSSTYTILDPSNPSAPSTRLLSSFTENGIRFGLSRTQISEFTFPSKDGTYNIHSFLLTPSFPSPSPSKTSPVALLIHGGPQSAWKDAWSTRWNPLMWAEQGYIVVMPNITGSTGYGDKMREAVAGDWCGRGTEDLEACLEWVERECEGADLGRCVALGGSYGGKRHISVFFFFSPFSLLMIWLDAFPVGMWGLSERRRDREESTVQKRDSDLKKGANHREKTSMTEGKASKPTQPQKNKKLTTPFPAGYMINHLAGVPLSTRFATLVSHNGPFSLTSQNLASDTPWAVAHDTGSHLWDSPAVWTHQDPSTRTSTWTRPMLFIHSPSDFRVPVTEGLAAYMVCQMRGIESRWLGFEGEGHWVLGRENSLVWWGTVLGWVNRYAGNGGVGRVELGPPVTEVGGSQRWF</sequence>
<proteinExistence type="inferred from homology"/>
<evidence type="ECO:0000313" key="7">
    <source>
        <dbReference type="EMBL" id="KAF1992506.1"/>
    </source>
</evidence>
<keyword evidence="3 7" id="KW-0378">Hydrolase</keyword>
<comment type="similarity">
    <text evidence="1">Belongs to the peptidase S9C family.</text>
</comment>
<evidence type="ECO:0000256" key="2">
    <source>
        <dbReference type="ARBA" id="ARBA00022729"/>
    </source>
</evidence>
<accession>A0A6G1HGZ5</accession>